<proteinExistence type="predicted"/>
<dbReference type="Proteomes" id="UP000250266">
    <property type="component" value="Unassembled WGS sequence"/>
</dbReference>
<evidence type="ECO:0000313" key="2">
    <source>
        <dbReference type="Proteomes" id="UP000250266"/>
    </source>
</evidence>
<dbReference type="OrthoDB" id="3799720at2759"/>
<protein>
    <submittedName>
        <fullName evidence="1">Uncharacterized protein</fullName>
    </submittedName>
</protein>
<name>A0A8E2ELG4_9PEZI</name>
<keyword evidence="2" id="KW-1185">Reference proteome</keyword>
<evidence type="ECO:0000313" key="1">
    <source>
        <dbReference type="EMBL" id="OCK85950.1"/>
    </source>
</evidence>
<organism evidence="1 2">
    <name type="scientific">Lepidopterella palustris CBS 459.81</name>
    <dbReference type="NCBI Taxonomy" id="1314670"/>
    <lineage>
        <taxon>Eukaryota</taxon>
        <taxon>Fungi</taxon>
        <taxon>Dikarya</taxon>
        <taxon>Ascomycota</taxon>
        <taxon>Pezizomycotina</taxon>
        <taxon>Dothideomycetes</taxon>
        <taxon>Pleosporomycetidae</taxon>
        <taxon>Mytilinidiales</taxon>
        <taxon>Argynnaceae</taxon>
        <taxon>Lepidopterella</taxon>
    </lineage>
</organism>
<gene>
    <name evidence="1" type="ORF">K432DRAFT_399827</name>
</gene>
<reference evidence="1 2" key="1">
    <citation type="journal article" date="2016" name="Nat. Commun.">
        <title>Ectomycorrhizal ecology is imprinted in the genome of the dominant symbiotic fungus Cenococcum geophilum.</title>
        <authorList>
            <consortium name="DOE Joint Genome Institute"/>
            <person name="Peter M."/>
            <person name="Kohler A."/>
            <person name="Ohm R.A."/>
            <person name="Kuo A."/>
            <person name="Krutzmann J."/>
            <person name="Morin E."/>
            <person name="Arend M."/>
            <person name="Barry K.W."/>
            <person name="Binder M."/>
            <person name="Choi C."/>
            <person name="Clum A."/>
            <person name="Copeland A."/>
            <person name="Grisel N."/>
            <person name="Haridas S."/>
            <person name="Kipfer T."/>
            <person name="LaButti K."/>
            <person name="Lindquist E."/>
            <person name="Lipzen A."/>
            <person name="Maire R."/>
            <person name="Meier B."/>
            <person name="Mihaltcheva S."/>
            <person name="Molinier V."/>
            <person name="Murat C."/>
            <person name="Poggeler S."/>
            <person name="Quandt C.A."/>
            <person name="Sperisen C."/>
            <person name="Tritt A."/>
            <person name="Tisserant E."/>
            <person name="Crous P.W."/>
            <person name="Henrissat B."/>
            <person name="Nehls U."/>
            <person name="Egli S."/>
            <person name="Spatafora J.W."/>
            <person name="Grigoriev I.V."/>
            <person name="Martin F.M."/>
        </authorList>
    </citation>
    <scope>NUCLEOTIDE SEQUENCE [LARGE SCALE GENOMIC DNA]</scope>
    <source>
        <strain evidence="1 2">CBS 459.81</strain>
    </source>
</reference>
<dbReference type="EMBL" id="KV744811">
    <property type="protein sequence ID" value="OCK85950.1"/>
    <property type="molecule type" value="Genomic_DNA"/>
</dbReference>
<dbReference type="AlphaFoldDB" id="A0A8E2ELG4"/>
<accession>A0A8E2ELG4</accession>
<sequence length="104" mass="10758">MQGSSSVFAVLQLPATLNPFKFGSLSALTSLGAPKSAAVGLSPADLFIVKALPASLDPSYLITTIMAITENILILADTASTLKAATFIILLHFMGLAIPNVMLP</sequence>